<feature type="transmembrane region" description="Helical" evidence="6">
    <location>
        <begin position="186"/>
        <end position="208"/>
    </location>
</feature>
<feature type="transmembrane region" description="Helical" evidence="6">
    <location>
        <begin position="12"/>
        <end position="35"/>
    </location>
</feature>
<keyword evidence="5 6" id="KW-0472">Membrane</keyword>
<evidence type="ECO:0000256" key="6">
    <source>
        <dbReference type="SAM" id="Phobius"/>
    </source>
</evidence>
<evidence type="ECO:0000313" key="7">
    <source>
        <dbReference type="EMBL" id="SDG70232.1"/>
    </source>
</evidence>
<keyword evidence="4 6" id="KW-1133">Transmembrane helix</keyword>
<feature type="transmembrane region" description="Helical" evidence="6">
    <location>
        <begin position="370"/>
        <end position="394"/>
    </location>
</feature>
<feature type="transmembrane region" description="Helical" evidence="6">
    <location>
        <begin position="271"/>
        <end position="293"/>
    </location>
</feature>
<reference evidence="8" key="1">
    <citation type="submission" date="2016-10" db="EMBL/GenBank/DDBJ databases">
        <authorList>
            <person name="Varghese N."/>
            <person name="Submissions S."/>
        </authorList>
    </citation>
    <scope>NUCLEOTIDE SEQUENCE [LARGE SCALE GENOMIC DNA]</scope>
    <source>
        <strain evidence="8">Gh-67</strain>
    </source>
</reference>
<name>A0A1G7WE29_9SPHI</name>
<dbReference type="InterPro" id="IPR050833">
    <property type="entry name" value="Poly_Biosynth_Transport"/>
</dbReference>
<organism evidence="7 8">
    <name type="scientific">Mucilaginibacter gossypii</name>
    <dbReference type="NCBI Taxonomy" id="551996"/>
    <lineage>
        <taxon>Bacteria</taxon>
        <taxon>Pseudomonadati</taxon>
        <taxon>Bacteroidota</taxon>
        <taxon>Sphingobacteriia</taxon>
        <taxon>Sphingobacteriales</taxon>
        <taxon>Sphingobacteriaceae</taxon>
        <taxon>Mucilaginibacter</taxon>
    </lineage>
</organism>
<dbReference type="STRING" id="551996.SAMN05192573_104390"/>
<dbReference type="GO" id="GO:0005886">
    <property type="term" value="C:plasma membrane"/>
    <property type="evidence" value="ECO:0007669"/>
    <property type="project" value="UniProtKB-SubCell"/>
</dbReference>
<evidence type="ECO:0000313" key="8">
    <source>
        <dbReference type="Proteomes" id="UP000199705"/>
    </source>
</evidence>
<dbReference type="PANTHER" id="PTHR30250:SF26">
    <property type="entry name" value="PSMA PROTEIN"/>
    <property type="match status" value="1"/>
</dbReference>
<feature type="transmembrane region" description="Helical" evidence="6">
    <location>
        <begin position="47"/>
        <end position="71"/>
    </location>
</feature>
<evidence type="ECO:0000256" key="4">
    <source>
        <dbReference type="ARBA" id="ARBA00022989"/>
    </source>
</evidence>
<feature type="transmembrane region" description="Helical" evidence="6">
    <location>
        <begin position="92"/>
        <end position="112"/>
    </location>
</feature>
<keyword evidence="3 6" id="KW-0812">Transmembrane</keyword>
<accession>A0A1G7WE29</accession>
<dbReference type="AlphaFoldDB" id="A0A1G7WE29"/>
<feature type="transmembrane region" description="Helical" evidence="6">
    <location>
        <begin position="313"/>
        <end position="338"/>
    </location>
</feature>
<proteinExistence type="predicted"/>
<comment type="subcellular location">
    <subcellularLocation>
        <location evidence="1">Cell membrane</location>
        <topology evidence="1">Multi-pass membrane protein</topology>
    </subcellularLocation>
</comment>
<evidence type="ECO:0000256" key="5">
    <source>
        <dbReference type="ARBA" id="ARBA00023136"/>
    </source>
</evidence>
<feature type="transmembrane region" description="Helical" evidence="6">
    <location>
        <begin position="238"/>
        <end position="256"/>
    </location>
</feature>
<dbReference type="EMBL" id="FNCG01000004">
    <property type="protein sequence ID" value="SDG70232.1"/>
    <property type="molecule type" value="Genomic_DNA"/>
</dbReference>
<feature type="transmembrane region" description="Helical" evidence="6">
    <location>
        <begin position="132"/>
        <end position="151"/>
    </location>
</feature>
<evidence type="ECO:0000256" key="3">
    <source>
        <dbReference type="ARBA" id="ARBA00022692"/>
    </source>
</evidence>
<protein>
    <submittedName>
        <fullName evidence="7">Membrane protein involved in the export of O-antigen and teichoic acid</fullName>
    </submittedName>
</protein>
<dbReference type="RefSeq" id="WP_091166622.1">
    <property type="nucleotide sequence ID" value="NZ_FNCG01000004.1"/>
</dbReference>
<feature type="transmembrane region" description="Helical" evidence="6">
    <location>
        <begin position="344"/>
        <end position="363"/>
    </location>
</feature>
<feature type="transmembrane region" description="Helical" evidence="6">
    <location>
        <begin position="163"/>
        <end position="180"/>
    </location>
</feature>
<keyword evidence="8" id="KW-1185">Reference proteome</keyword>
<keyword evidence="2" id="KW-1003">Cell membrane</keyword>
<sequence>MGKSLILKKVSFGFVTGAISLVIDSLVGLSILPLLLKFLSKDIAGLWVFFMSFTGIVLLGQAGLAPVVIRLSAEIKEKREESRFFDNIWSNITHSFLVATFLVLLICGVLYFAYIREVLIKNNFLVEGTYCWIFLSLGNALRIYGIKYLHIINGLGEVGWDKVVKIMVSVTTLSGYYLVLKLNFGFKALGLSFLVSSALFYAASWLLFERFNKGVFIKRITKPVIAQLKYFFKESGKILVLNLTSFFVMQSDIFIIERLAGLKIIPYYSGLSRIVTIVIAVSSLATQLIYPFIAQKYAAKDYDGLRKLYYKNVIVAILISFAIGLPALLLAPYVVPLWLGKGGYLGSTLFGLMLLLGVIYAHHNAHASSIIATGTTTFMGAAICNAVLSLSLAIVGGMKFGMIGIVAGNILGTIIPSIYVVTWSLKFIKKLK</sequence>
<dbReference type="PANTHER" id="PTHR30250">
    <property type="entry name" value="PST FAMILY PREDICTED COLANIC ACID TRANSPORTER"/>
    <property type="match status" value="1"/>
</dbReference>
<feature type="transmembrane region" description="Helical" evidence="6">
    <location>
        <begin position="400"/>
        <end position="425"/>
    </location>
</feature>
<dbReference type="Proteomes" id="UP000199705">
    <property type="component" value="Unassembled WGS sequence"/>
</dbReference>
<evidence type="ECO:0000256" key="2">
    <source>
        <dbReference type="ARBA" id="ARBA00022475"/>
    </source>
</evidence>
<evidence type="ECO:0000256" key="1">
    <source>
        <dbReference type="ARBA" id="ARBA00004651"/>
    </source>
</evidence>
<gene>
    <name evidence="7" type="ORF">SAMN05192573_104390</name>
</gene>